<dbReference type="GO" id="GO:0032979">
    <property type="term" value="P:protein insertion into mitochondrial inner membrane from matrix"/>
    <property type="evidence" value="ECO:0007669"/>
    <property type="project" value="TreeGrafter"/>
</dbReference>
<dbReference type="GO" id="GO:0005743">
    <property type="term" value="C:mitochondrial inner membrane"/>
    <property type="evidence" value="ECO:0007669"/>
    <property type="project" value="TreeGrafter"/>
</dbReference>
<dbReference type="PANTHER" id="PTHR13333">
    <property type="entry name" value="M-AAA PROTEASE-INTERACTING PROTEIN 1, MITOCHONDRIAL"/>
    <property type="match status" value="1"/>
</dbReference>
<organism evidence="1 2">
    <name type="scientific">Drosophila rubida</name>
    <dbReference type="NCBI Taxonomy" id="30044"/>
    <lineage>
        <taxon>Eukaryota</taxon>
        <taxon>Metazoa</taxon>
        <taxon>Ecdysozoa</taxon>
        <taxon>Arthropoda</taxon>
        <taxon>Hexapoda</taxon>
        <taxon>Insecta</taxon>
        <taxon>Pterygota</taxon>
        <taxon>Neoptera</taxon>
        <taxon>Endopterygota</taxon>
        <taxon>Diptera</taxon>
        <taxon>Brachycera</taxon>
        <taxon>Muscomorpha</taxon>
        <taxon>Ephydroidea</taxon>
        <taxon>Drosophilidae</taxon>
        <taxon>Drosophila</taxon>
    </lineage>
</organism>
<dbReference type="EMBL" id="JAJJHW010003889">
    <property type="protein sequence ID" value="KAH8355100.1"/>
    <property type="molecule type" value="Genomic_DNA"/>
</dbReference>
<evidence type="ECO:0000313" key="2">
    <source>
        <dbReference type="Proteomes" id="UP001200034"/>
    </source>
</evidence>
<dbReference type="PANTHER" id="PTHR13333:SF5">
    <property type="entry name" value="M-AAA PROTEASE-INTERACTING PROTEIN 1, MITOCHONDRIAL"/>
    <property type="match status" value="1"/>
</dbReference>
<dbReference type="GO" id="GO:0043022">
    <property type="term" value="F:ribosome binding"/>
    <property type="evidence" value="ECO:0007669"/>
    <property type="project" value="TreeGrafter"/>
</dbReference>
<gene>
    <name evidence="1" type="ORF">KR093_005420</name>
</gene>
<accession>A0AAD4JSV0</accession>
<comment type="caution">
    <text evidence="1">The sequence shown here is derived from an EMBL/GenBank/DDBJ whole genome shotgun (WGS) entry which is preliminary data.</text>
</comment>
<reference evidence="1" key="1">
    <citation type="journal article" date="2021" name="Mol. Ecol. Resour.">
        <title>Phylogenomic analyses of the genus Drosophila reveals genomic signals of climate adaptation.</title>
        <authorList>
            <person name="Li F."/>
            <person name="Rane R.V."/>
            <person name="Luria V."/>
            <person name="Xiong Z."/>
            <person name="Chen J."/>
            <person name="Li Z."/>
            <person name="Catullo R.A."/>
            <person name="Griffin P.C."/>
            <person name="Schiffer M."/>
            <person name="Pearce S."/>
            <person name="Lee S.F."/>
            <person name="McElroy K."/>
            <person name="Stocker A."/>
            <person name="Shirriffs J."/>
            <person name="Cockerell F."/>
            <person name="Coppin C."/>
            <person name="Sgro C.M."/>
            <person name="Karger A."/>
            <person name="Cain J.W."/>
            <person name="Weber J.A."/>
            <person name="Santpere G."/>
            <person name="Kirschner M.W."/>
            <person name="Hoffmann A.A."/>
            <person name="Oakeshott J.G."/>
            <person name="Zhang G."/>
        </authorList>
    </citation>
    <scope>NUCLEOTIDE SEQUENCE</scope>
    <source>
        <strain evidence="1">BGI-SZ-2011g</strain>
    </source>
</reference>
<sequence>MFIKFLCSQLSSVASPAKFCCVIRCPDTSWLQHRTLSYHNHRRRGLRVALLQWISGLRSRYCMWKLQRLLSPNFDKHDFLIGARQAATTIIRAVHESDWNRIHSCCTDQGACAIYALCQDQKDIPYSKLLRFENQHLCQVSPTAVWRQCENGRTHVYVNLAFVGLRNLRDFATLGEQQEMLQLMQQLLKRSHIPEQRLIIQQRIVLSQFILTLRTELARSEFDPQDWLVDFYKVFGFKLVNYSPVTLEYRVIEIVKPV</sequence>
<dbReference type="AlphaFoldDB" id="A0AAD4JSV0"/>
<evidence type="ECO:0000313" key="1">
    <source>
        <dbReference type="EMBL" id="KAH8355100.1"/>
    </source>
</evidence>
<dbReference type="Proteomes" id="UP001200034">
    <property type="component" value="Unassembled WGS sequence"/>
</dbReference>
<name>A0AAD4JSV0_9MUSC</name>
<keyword evidence="2" id="KW-1185">Reference proteome</keyword>
<proteinExistence type="predicted"/>
<protein>
    <submittedName>
        <fullName evidence="1">Uncharacterized protein</fullName>
    </submittedName>
</protein>